<organism evidence="2 3">
    <name type="scientific">Tilletiopsis washingtonensis</name>
    <dbReference type="NCBI Taxonomy" id="58919"/>
    <lineage>
        <taxon>Eukaryota</taxon>
        <taxon>Fungi</taxon>
        <taxon>Dikarya</taxon>
        <taxon>Basidiomycota</taxon>
        <taxon>Ustilaginomycotina</taxon>
        <taxon>Exobasidiomycetes</taxon>
        <taxon>Entylomatales</taxon>
        <taxon>Entylomatales incertae sedis</taxon>
        <taxon>Tilletiopsis</taxon>
    </lineage>
</organism>
<feature type="region of interest" description="Disordered" evidence="1">
    <location>
        <begin position="162"/>
        <end position="189"/>
    </location>
</feature>
<proteinExistence type="predicted"/>
<dbReference type="RefSeq" id="XP_025597750.1">
    <property type="nucleotide sequence ID" value="XM_025745718.1"/>
</dbReference>
<evidence type="ECO:0000313" key="2">
    <source>
        <dbReference type="EMBL" id="PWN97471.1"/>
    </source>
</evidence>
<feature type="compositionally biased region" description="Basic and acidic residues" evidence="1">
    <location>
        <begin position="166"/>
        <end position="182"/>
    </location>
</feature>
<reference evidence="2 3" key="1">
    <citation type="journal article" date="2018" name="Mol. Biol. Evol.">
        <title>Broad Genomic Sampling Reveals a Smut Pathogenic Ancestry of the Fungal Clade Ustilaginomycotina.</title>
        <authorList>
            <person name="Kijpornyongpan T."/>
            <person name="Mondo S.J."/>
            <person name="Barry K."/>
            <person name="Sandor L."/>
            <person name="Lee J."/>
            <person name="Lipzen A."/>
            <person name="Pangilinan J."/>
            <person name="LaButti K."/>
            <person name="Hainaut M."/>
            <person name="Henrissat B."/>
            <person name="Grigoriev I.V."/>
            <person name="Spatafora J.W."/>
            <person name="Aime M.C."/>
        </authorList>
    </citation>
    <scope>NUCLEOTIDE SEQUENCE [LARGE SCALE GENOMIC DNA]</scope>
    <source>
        <strain evidence="2 3">MCA 4186</strain>
    </source>
</reference>
<accession>A0A316Z7C2</accession>
<evidence type="ECO:0000313" key="3">
    <source>
        <dbReference type="Proteomes" id="UP000245946"/>
    </source>
</evidence>
<name>A0A316Z7C2_9BASI</name>
<gene>
    <name evidence="2" type="ORF">FA09DRAFT_56175</name>
</gene>
<protein>
    <submittedName>
        <fullName evidence="2">Uncharacterized protein</fullName>
    </submittedName>
</protein>
<dbReference type="GeneID" id="37273262"/>
<dbReference type="Proteomes" id="UP000245946">
    <property type="component" value="Unassembled WGS sequence"/>
</dbReference>
<keyword evidence="3" id="KW-1185">Reference proteome</keyword>
<dbReference type="EMBL" id="KZ819295">
    <property type="protein sequence ID" value="PWN97471.1"/>
    <property type="molecule type" value="Genomic_DNA"/>
</dbReference>
<evidence type="ECO:0000256" key="1">
    <source>
        <dbReference type="SAM" id="MobiDB-lite"/>
    </source>
</evidence>
<sequence length="364" mass="40436">MLMEFGLPGGDHSCAALMNLELIRIIEVTCERLRVSHASLSGAKDVSAISMNTRQAAELRSQDEERVKAAERSWRDVKDAAYQELYPCGELRGGLGDEDENRIEYMRRWLGRRRAVSMNHTDPLATASTSVTASNAFIPPRSLTSSAGPTTTVQAAVSLSPLETADEGHANDADSPVLERSETTGGPLRYPGPWDYAATGMPSALKFLPNRSQHGACPSAEITFRRYMNEKGNRKARWRRLLAAFDDAVTARAEALYYGPKAANEDLDAHLEADYLDFVGSMLPVRTTLLAEIAGREEEYRNSRVPFSDAVVEEIEWELWNWYCWLLAVGLPPDSIEFGALYMRGRWHASEYAAAGEVPAFHDM</sequence>
<dbReference type="AlphaFoldDB" id="A0A316Z7C2"/>